<dbReference type="RefSeq" id="WP_012002510.1">
    <property type="nucleotide sequence ID" value="NC_009828.1"/>
</dbReference>
<gene>
    <name evidence="4" type="ordered locus">Tlet_0462</name>
</gene>
<evidence type="ECO:0000256" key="1">
    <source>
        <dbReference type="ARBA" id="ARBA00008950"/>
    </source>
</evidence>
<dbReference type="NCBIfam" id="TIGR00040">
    <property type="entry name" value="yfcE"/>
    <property type="match status" value="1"/>
</dbReference>
<sequence>MLKFLIISDTHGSVKSWEVIERLSGSVNKYYHLGDVLYHGPRNPIPEGYSPSKLAQILKDKNIIYVRGNCDADVDLSVLHNEDMPKFMILTFGHYKAVLLHGENLHSDEDMIELLNAHNADILFYGHTHIPRLEKIQSKILFNPGSPSLPKSNCPPTYGVVEFSNKLYLGIYTLSGDLYMEMSL</sequence>
<keyword evidence="2" id="KW-0479">Metal-binding</keyword>
<dbReference type="GO" id="GO:0046872">
    <property type="term" value="F:metal ion binding"/>
    <property type="evidence" value="ECO:0007669"/>
    <property type="project" value="UniProtKB-KW"/>
</dbReference>
<evidence type="ECO:0000313" key="5">
    <source>
        <dbReference type="Proteomes" id="UP000002016"/>
    </source>
</evidence>
<comment type="cofactor">
    <cofactor evidence="2">
        <name>a divalent metal cation</name>
        <dbReference type="ChEBI" id="CHEBI:60240"/>
    </cofactor>
</comment>
<dbReference type="CDD" id="cd00841">
    <property type="entry name" value="MPP_YfcE"/>
    <property type="match status" value="1"/>
</dbReference>
<reference evidence="4 5" key="2">
    <citation type="journal article" date="2009" name="Proc. Natl. Acad. Sci. U.S.A.">
        <title>On the chimeric nature, thermophilic origin, and phylogenetic placement of the Thermotogales.</title>
        <authorList>
            <person name="Zhaxybayeva O."/>
            <person name="Swithers K.S."/>
            <person name="Lapierre P."/>
            <person name="Fournier G.P."/>
            <person name="Bickhart D.M."/>
            <person name="DeBoy R.T."/>
            <person name="Nelson K.E."/>
            <person name="Nesbo C.L."/>
            <person name="Doolittle W.F."/>
            <person name="Gogarten J.P."/>
            <person name="Noll K.M."/>
        </authorList>
    </citation>
    <scope>NUCLEOTIDE SEQUENCE [LARGE SCALE GENOMIC DNA]</scope>
    <source>
        <strain evidence="5">ATCC BAA-301 / DSM 14385 / NBRC 107922 / TMO</strain>
    </source>
</reference>
<comment type="similarity">
    <text evidence="1 2">Belongs to the metallophosphoesterase superfamily. YfcE family.</text>
</comment>
<dbReference type="GO" id="GO:0016787">
    <property type="term" value="F:hydrolase activity"/>
    <property type="evidence" value="ECO:0007669"/>
    <property type="project" value="UniProtKB-UniRule"/>
</dbReference>
<evidence type="ECO:0000313" key="4">
    <source>
        <dbReference type="EMBL" id="ABV33029.1"/>
    </source>
</evidence>
<dbReference type="SUPFAM" id="SSF56300">
    <property type="entry name" value="Metallo-dependent phosphatases"/>
    <property type="match status" value="1"/>
</dbReference>
<feature type="domain" description="Calcineurin-like phosphoesterase" evidence="3">
    <location>
        <begin position="3"/>
        <end position="165"/>
    </location>
</feature>
<dbReference type="EC" id="3.1.4.-" evidence="2"/>
<protein>
    <recommendedName>
        <fullName evidence="2">Phosphoesterase</fullName>
        <ecNumber evidence="2">3.1.4.-</ecNumber>
    </recommendedName>
</protein>
<dbReference type="EMBL" id="CP000812">
    <property type="protein sequence ID" value="ABV33029.1"/>
    <property type="molecule type" value="Genomic_DNA"/>
</dbReference>
<dbReference type="eggNOG" id="COG0622">
    <property type="taxonomic scope" value="Bacteria"/>
</dbReference>
<dbReference type="STRING" id="416591.Tlet_0462"/>
<dbReference type="HOGENOM" id="CLU_063749_1_1_0"/>
<dbReference type="AlphaFoldDB" id="A8F4E5"/>
<evidence type="ECO:0000256" key="2">
    <source>
        <dbReference type="RuleBase" id="RU362039"/>
    </source>
</evidence>
<organism evidence="4 5">
    <name type="scientific">Pseudothermotoga lettingae (strain ATCC BAA-301 / DSM 14385 / NBRC 107922 / TMO)</name>
    <name type="common">Thermotoga lettingae</name>
    <dbReference type="NCBI Taxonomy" id="416591"/>
    <lineage>
        <taxon>Bacteria</taxon>
        <taxon>Thermotogati</taxon>
        <taxon>Thermotogota</taxon>
        <taxon>Thermotogae</taxon>
        <taxon>Thermotogales</taxon>
        <taxon>Thermotogaceae</taxon>
        <taxon>Pseudothermotoga</taxon>
    </lineage>
</organism>
<proteinExistence type="inferred from homology"/>
<dbReference type="Gene3D" id="3.60.21.10">
    <property type="match status" value="1"/>
</dbReference>
<dbReference type="Pfam" id="PF12850">
    <property type="entry name" value="Metallophos_2"/>
    <property type="match status" value="1"/>
</dbReference>
<keyword evidence="5" id="KW-1185">Reference proteome</keyword>
<dbReference type="NCBIfam" id="NF006988">
    <property type="entry name" value="PRK09453.1"/>
    <property type="match status" value="1"/>
</dbReference>
<dbReference type="KEGG" id="tle:Tlet_0462"/>
<dbReference type="InterPro" id="IPR029052">
    <property type="entry name" value="Metallo-depent_PP-like"/>
</dbReference>
<dbReference type="InterPro" id="IPR041802">
    <property type="entry name" value="MPP_YfcE"/>
</dbReference>
<dbReference type="PANTHER" id="PTHR11124">
    <property type="entry name" value="VACUOLAR SORTING PROTEIN VPS29"/>
    <property type="match status" value="1"/>
</dbReference>
<reference evidence="4 5" key="1">
    <citation type="submission" date="2007-08" db="EMBL/GenBank/DDBJ databases">
        <title>Complete sequence of Thermotoga lettingae TMO.</title>
        <authorList>
            <consortium name="US DOE Joint Genome Institute"/>
            <person name="Copeland A."/>
            <person name="Lucas S."/>
            <person name="Lapidus A."/>
            <person name="Barry K."/>
            <person name="Glavina del Rio T."/>
            <person name="Dalin E."/>
            <person name="Tice H."/>
            <person name="Pitluck S."/>
            <person name="Foster B."/>
            <person name="Bruce D."/>
            <person name="Schmutz J."/>
            <person name="Larimer F."/>
            <person name="Land M."/>
            <person name="Hauser L."/>
            <person name="Kyrpides N."/>
            <person name="Mikhailova N."/>
            <person name="Nelson K."/>
            <person name="Gogarten J.P."/>
            <person name="Noll K."/>
            <person name="Richardson P."/>
        </authorList>
    </citation>
    <scope>NUCLEOTIDE SEQUENCE [LARGE SCALE GENOMIC DNA]</scope>
    <source>
        <strain evidence="5">ATCC BAA-301 / DSM 14385 / NBRC 107922 / TMO</strain>
    </source>
</reference>
<evidence type="ECO:0000259" key="3">
    <source>
        <dbReference type="Pfam" id="PF12850"/>
    </source>
</evidence>
<accession>A8F4E5</accession>
<dbReference type="Proteomes" id="UP000002016">
    <property type="component" value="Chromosome"/>
</dbReference>
<dbReference type="InterPro" id="IPR000979">
    <property type="entry name" value="Phosphodiesterase_MJ0936/Vps29"/>
</dbReference>
<dbReference type="InterPro" id="IPR024654">
    <property type="entry name" value="Calcineurin-like_PHP_lpxH"/>
</dbReference>
<dbReference type="OrthoDB" id="9800565at2"/>
<name>A8F4E5_PSELT</name>